<gene>
    <name evidence="1" type="ORF">BWZ43_01345</name>
</gene>
<dbReference type="EMBL" id="MTLA01000013">
    <property type="protein sequence ID" value="OOP70125.1"/>
    <property type="molecule type" value="Genomic_DNA"/>
</dbReference>
<accession>A0A8E2ICT3</accession>
<dbReference type="SUPFAM" id="SSF109854">
    <property type="entry name" value="DinB/YfiT-like putative metalloenzymes"/>
    <property type="match status" value="1"/>
</dbReference>
<dbReference type="Gene3D" id="1.20.120.450">
    <property type="entry name" value="dinb family like domain"/>
    <property type="match status" value="1"/>
</dbReference>
<dbReference type="RefSeq" id="WP_078109268.1">
    <property type="nucleotide sequence ID" value="NZ_CP065424.1"/>
</dbReference>
<dbReference type="AlphaFoldDB" id="A0A8E2ICT3"/>
<dbReference type="InterPro" id="IPR034660">
    <property type="entry name" value="DinB/YfiT-like"/>
</dbReference>
<sequence length="149" mass="17383">MNPIVDQLTQWKDYLERIKEGTHKEFFQPISEGKWSKAAIITHIMFWDRFFYEERLPSMIEGGSLAGITAEDVEEMNKDAESYAHSGISLYEIIDGAIKERTRLVENLRQLDLSKSFIINGNQHNLESYVKGEYEHDLHHLIQLKELGK</sequence>
<name>A0A8E2ICT3_9BACI</name>
<keyword evidence="2" id="KW-1185">Reference proteome</keyword>
<evidence type="ECO:0000313" key="2">
    <source>
        <dbReference type="Proteomes" id="UP000189761"/>
    </source>
</evidence>
<protein>
    <recommendedName>
        <fullName evidence="3">DinB-like domain-containing protein</fullName>
    </recommendedName>
</protein>
<organism evidence="1 2">
    <name type="scientific">Heyndrickxia oleronia</name>
    <dbReference type="NCBI Taxonomy" id="38875"/>
    <lineage>
        <taxon>Bacteria</taxon>
        <taxon>Bacillati</taxon>
        <taxon>Bacillota</taxon>
        <taxon>Bacilli</taxon>
        <taxon>Bacillales</taxon>
        <taxon>Bacillaceae</taxon>
        <taxon>Heyndrickxia</taxon>
    </lineage>
</organism>
<reference evidence="1 2" key="1">
    <citation type="submission" date="2017-01" db="EMBL/GenBank/DDBJ databases">
        <title>Draft genome sequence of Bacillus oleronius.</title>
        <authorList>
            <person name="Allam M."/>
        </authorList>
    </citation>
    <scope>NUCLEOTIDE SEQUENCE [LARGE SCALE GENOMIC DNA]</scope>
    <source>
        <strain evidence="1 2">DSM 9356</strain>
    </source>
</reference>
<dbReference type="Proteomes" id="UP000189761">
    <property type="component" value="Unassembled WGS sequence"/>
</dbReference>
<evidence type="ECO:0008006" key="3">
    <source>
        <dbReference type="Google" id="ProtNLM"/>
    </source>
</evidence>
<evidence type="ECO:0000313" key="1">
    <source>
        <dbReference type="EMBL" id="OOP70125.1"/>
    </source>
</evidence>
<proteinExistence type="predicted"/>
<comment type="caution">
    <text evidence="1">The sequence shown here is derived from an EMBL/GenBank/DDBJ whole genome shotgun (WGS) entry which is preliminary data.</text>
</comment>